<dbReference type="Proteomes" id="UP000229336">
    <property type="component" value="Unassembled WGS sequence"/>
</dbReference>
<comment type="caution">
    <text evidence="1">The sequence shown here is derived from an EMBL/GenBank/DDBJ whole genome shotgun (WGS) entry which is preliminary data.</text>
</comment>
<evidence type="ECO:0000313" key="1">
    <source>
        <dbReference type="EMBL" id="PIZ58663.1"/>
    </source>
</evidence>
<organism evidence="1 2">
    <name type="scientific">Candidatus Shapirobacteria bacterium CG_4_10_14_0_2_um_filter_40_12</name>
    <dbReference type="NCBI Taxonomy" id="1974871"/>
    <lineage>
        <taxon>Bacteria</taxon>
        <taxon>Candidatus Shapironibacteriota</taxon>
    </lineage>
</organism>
<gene>
    <name evidence="1" type="ORF">COY20_03380</name>
</gene>
<name>A0A2M7TSI3_9BACT</name>
<dbReference type="EMBL" id="PFNX01000062">
    <property type="protein sequence ID" value="PIZ58663.1"/>
    <property type="molecule type" value="Genomic_DNA"/>
</dbReference>
<sequence length="158" mass="17946">MKKQITDALTKGLLAGYGGKTDFTKLIRGGFELSASHFDDGDIIYHDEWTRNGGQEIVKVGEEIFTRVYAGGCLKKEELIKLGLEEKTVIEKLIGRIKESGDKTRLFENCIAKNKNDWDYEYKILDDDKDIGVITGKEIIRYKNIVVFVHVFVLSPVK</sequence>
<reference evidence="2" key="1">
    <citation type="submission" date="2017-09" db="EMBL/GenBank/DDBJ databases">
        <title>Depth-based differentiation of microbial function through sediment-hosted aquifers and enrichment of novel symbionts in the deep terrestrial subsurface.</title>
        <authorList>
            <person name="Probst A.J."/>
            <person name="Ladd B."/>
            <person name="Jarett J.K."/>
            <person name="Geller-Mcgrath D.E."/>
            <person name="Sieber C.M.K."/>
            <person name="Emerson J.B."/>
            <person name="Anantharaman K."/>
            <person name="Thomas B.C."/>
            <person name="Malmstrom R."/>
            <person name="Stieglmeier M."/>
            <person name="Klingl A."/>
            <person name="Woyke T."/>
            <person name="Ryan C.M."/>
            <person name="Banfield J.F."/>
        </authorList>
    </citation>
    <scope>NUCLEOTIDE SEQUENCE [LARGE SCALE GENOMIC DNA]</scope>
</reference>
<proteinExistence type="predicted"/>
<protein>
    <recommendedName>
        <fullName evidence="3">DUF5680 domain-containing protein</fullName>
    </recommendedName>
</protein>
<evidence type="ECO:0008006" key="3">
    <source>
        <dbReference type="Google" id="ProtNLM"/>
    </source>
</evidence>
<evidence type="ECO:0000313" key="2">
    <source>
        <dbReference type="Proteomes" id="UP000229336"/>
    </source>
</evidence>
<accession>A0A2M7TSI3</accession>
<dbReference type="AlphaFoldDB" id="A0A2M7TSI3"/>